<dbReference type="Gene3D" id="2.40.50.140">
    <property type="entry name" value="Nucleic acid-binding proteins"/>
    <property type="match status" value="1"/>
</dbReference>
<dbReference type="GO" id="GO:0003677">
    <property type="term" value="F:DNA binding"/>
    <property type="evidence" value="ECO:0007669"/>
    <property type="project" value="UniProtKB-KW"/>
</dbReference>
<sequence length="269" mass="30387">MNSSTRFGSKVSDAQAAEQEVEAPVEEQPELRRSVDQEIQGKVDTNHPEARPEGMTLEGEEKFRAREAEIRSTRQRLDRRQDSDREERTHEVVSGQTRYAQEERPDDPRTKLSQEQLAAVNERAAQIADELDERSRAGAAYRLAKKVAEGVDMLNAALLVKEELHASPGVPVPIGTLEEVPRSTVDIEGEVVQLWDAQSPAVCQVGLIEDDTGQTKFTSWTKSDPKLVQEGDHVRLREVEKSWYEGRVSVAVTGWSKVEFPDRGRWWDE</sequence>
<feature type="region of interest" description="Disordered" evidence="1">
    <location>
        <begin position="1"/>
        <end position="113"/>
    </location>
</feature>
<feature type="compositionally biased region" description="Acidic residues" evidence="1">
    <location>
        <begin position="19"/>
        <end position="28"/>
    </location>
</feature>
<protein>
    <submittedName>
        <fullName evidence="2">DNA-binding protein</fullName>
    </submittedName>
</protein>
<dbReference type="Proteomes" id="UP000509346">
    <property type="component" value="Chromosome"/>
</dbReference>
<dbReference type="AlphaFoldDB" id="A0A7D5TRI4"/>
<dbReference type="EMBL" id="CP058909">
    <property type="protein sequence ID" value="QLH81312.1"/>
    <property type="molecule type" value="Genomic_DNA"/>
</dbReference>
<evidence type="ECO:0000313" key="2">
    <source>
        <dbReference type="EMBL" id="QLH81312.1"/>
    </source>
</evidence>
<reference evidence="2 3" key="1">
    <citation type="submission" date="2020-07" db="EMBL/GenBank/DDBJ databases">
        <title>Halosimplex litoreum sp. nov. and Halosimplex rubrum sp. nov., isolated from different salt environments.</title>
        <authorList>
            <person name="Cui H."/>
        </authorList>
    </citation>
    <scope>NUCLEOTIDE SEQUENCE [LARGE SCALE GENOMIC DNA]</scope>
    <source>
        <strain evidence="2 3">R2</strain>
    </source>
</reference>
<dbReference type="RefSeq" id="WP_179921180.1">
    <property type="nucleotide sequence ID" value="NZ_CP058909.1"/>
</dbReference>
<gene>
    <name evidence="2" type="ORF">HZS54_06570</name>
</gene>
<dbReference type="GeneID" id="56082237"/>
<keyword evidence="2" id="KW-0238">DNA-binding</keyword>
<proteinExistence type="predicted"/>
<dbReference type="CDD" id="cd04491">
    <property type="entry name" value="SoSSB_OBF"/>
    <property type="match status" value="1"/>
</dbReference>
<evidence type="ECO:0000313" key="3">
    <source>
        <dbReference type="Proteomes" id="UP000509346"/>
    </source>
</evidence>
<name>A0A7D5TRI4_9EURY</name>
<feature type="compositionally biased region" description="Basic and acidic residues" evidence="1">
    <location>
        <begin position="100"/>
        <end position="112"/>
    </location>
</feature>
<dbReference type="KEGG" id="hpel:HZS54_06570"/>
<dbReference type="SUPFAM" id="SSF50249">
    <property type="entry name" value="Nucleic acid-binding proteins"/>
    <property type="match status" value="1"/>
</dbReference>
<accession>A0A7D5TRI4</accession>
<dbReference type="OrthoDB" id="170249at2157"/>
<feature type="compositionally biased region" description="Basic and acidic residues" evidence="1">
    <location>
        <begin position="59"/>
        <end position="91"/>
    </location>
</feature>
<dbReference type="InterPro" id="IPR012340">
    <property type="entry name" value="NA-bd_OB-fold"/>
</dbReference>
<feature type="compositionally biased region" description="Basic and acidic residues" evidence="1">
    <location>
        <begin position="29"/>
        <end position="52"/>
    </location>
</feature>
<evidence type="ECO:0000256" key="1">
    <source>
        <dbReference type="SAM" id="MobiDB-lite"/>
    </source>
</evidence>
<keyword evidence="3" id="KW-1185">Reference proteome</keyword>
<organism evidence="2 3">
    <name type="scientific">Halosimplex pelagicum</name>
    <dbReference type="NCBI Taxonomy" id="869886"/>
    <lineage>
        <taxon>Archaea</taxon>
        <taxon>Methanobacteriati</taxon>
        <taxon>Methanobacteriota</taxon>
        <taxon>Stenosarchaea group</taxon>
        <taxon>Halobacteria</taxon>
        <taxon>Halobacteriales</taxon>
        <taxon>Haloarculaceae</taxon>
        <taxon>Halosimplex</taxon>
    </lineage>
</organism>